<sequence>MFYRTEDDHGLKHNPFNAIVVPRPIGWITSQDREGRVNLAPYSFFNGVAYHPPQVVYASTGAPDKQAGLKDSIGNIRETGEFAVNIVTWDLREAMNMTAVAAPHGVDEYEVAGLTKAPCEVISCPRVGESPVTFECKLVKVVDLLSTDEASPNRLVVGHVVAIHIADDVIADGIVDIAKLAPISRLGYRDYGRVGDVFSMVRPDWPIGDREK</sequence>
<keyword evidence="3" id="KW-1185">Reference proteome</keyword>
<evidence type="ECO:0000313" key="3">
    <source>
        <dbReference type="Proteomes" id="UP000672602"/>
    </source>
</evidence>
<dbReference type="InterPro" id="IPR002563">
    <property type="entry name" value="Flavin_Rdtase-like_dom"/>
</dbReference>
<dbReference type="Pfam" id="PF01613">
    <property type="entry name" value="Flavin_Reduct"/>
    <property type="match status" value="1"/>
</dbReference>
<organism evidence="2 3">
    <name type="scientific">Marivibrio halodurans</name>
    <dbReference type="NCBI Taxonomy" id="2039722"/>
    <lineage>
        <taxon>Bacteria</taxon>
        <taxon>Pseudomonadati</taxon>
        <taxon>Pseudomonadota</taxon>
        <taxon>Alphaproteobacteria</taxon>
        <taxon>Rhodospirillales</taxon>
        <taxon>Rhodospirillaceae</taxon>
        <taxon>Marivibrio</taxon>
    </lineage>
</organism>
<dbReference type="PANTHER" id="PTHR43812">
    <property type="entry name" value="BLR2425 PROTEIN"/>
    <property type="match status" value="1"/>
</dbReference>
<evidence type="ECO:0000259" key="1">
    <source>
        <dbReference type="SMART" id="SM00903"/>
    </source>
</evidence>
<dbReference type="PANTHER" id="PTHR43812:SF2">
    <property type="entry name" value="FLAVIN REDUCTASE LIKE DOMAIN-CONTAINING PROTEIN"/>
    <property type="match status" value="1"/>
</dbReference>
<dbReference type="SUPFAM" id="SSF50475">
    <property type="entry name" value="FMN-binding split barrel"/>
    <property type="match status" value="1"/>
</dbReference>
<feature type="domain" description="Flavin reductase like" evidence="1">
    <location>
        <begin position="18"/>
        <end position="176"/>
    </location>
</feature>
<proteinExistence type="predicted"/>
<protein>
    <submittedName>
        <fullName evidence="2">Flavin reductase family protein</fullName>
    </submittedName>
</protein>
<gene>
    <name evidence="2" type="ORF">KAJ83_03330</name>
</gene>
<dbReference type="EMBL" id="JAGMWN010000001">
    <property type="protein sequence ID" value="MBP5856025.1"/>
    <property type="molecule type" value="Genomic_DNA"/>
</dbReference>
<reference evidence="2" key="1">
    <citation type="submission" date="2021-04" db="EMBL/GenBank/DDBJ databases">
        <authorList>
            <person name="Zhang D.-C."/>
        </authorList>
    </citation>
    <scope>NUCLEOTIDE SEQUENCE</scope>
    <source>
        <strain evidence="2">CGMCC 1.15697</strain>
    </source>
</reference>
<dbReference type="Proteomes" id="UP000672602">
    <property type="component" value="Unassembled WGS sequence"/>
</dbReference>
<dbReference type="GO" id="GO:0016646">
    <property type="term" value="F:oxidoreductase activity, acting on the CH-NH group of donors, NAD or NADP as acceptor"/>
    <property type="evidence" value="ECO:0007669"/>
    <property type="project" value="UniProtKB-ARBA"/>
</dbReference>
<comment type="caution">
    <text evidence="2">The sequence shown here is derived from an EMBL/GenBank/DDBJ whole genome shotgun (WGS) entry which is preliminary data.</text>
</comment>
<dbReference type="GO" id="GO:0010181">
    <property type="term" value="F:FMN binding"/>
    <property type="evidence" value="ECO:0007669"/>
    <property type="project" value="InterPro"/>
</dbReference>
<name>A0A8J7RWX0_9PROT</name>
<dbReference type="RefSeq" id="WP_210680578.1">
    <property type="nucleotide sequence ID" value="NZ_JAGMWN010000001.1"/>
</dbReference>
<dbReference type="Gene3D" id="2.30.110.10">
    <property type="entry name" value="Electron Transport, Fmn-binding Protein, Chain A"/>
    <property type="match status" value="1"/>
</dbReference>
<accession>A0A8J7RWX0</accession>
<dbReference type="AlphaFoldDB" id="A0A8J7RWX0"/>
<dbReference type="InterPro" id="IPR012349">
    <property type="entry name" value="Split_barrel_FMN-bd"/>
</dbReference>
<evidence type="ECO:0000313" key="2">
    <source>
        <dbReference type="EMBL" id="MBP5856025.1"/>
    </source>
</evidence>
<dbReference type="SMART" id="SM00903">
    <property type="entry name" value="Flavin_Reduct"/>
    <property type="match status" value="1"/>
</dbReference>